<name>A0A1F5X0G2_9BACT</name>
<sequence>MEEQDKPRLNLRWDKWFRLTDVLRVTLDSTLPAGAEPKFLEGIEVPSDEELEKKENRMLLRARKFESKISPEMAARLGLKSVIEENYDRYSHPISSFGEGKVVYMVHVIKADRGDKFPYLRLQLWQRGVGKKPHSFLKCGRAKELKPEHQDKVFGFQSKRHYSETEIKKAQYLPLSYPGLVGAFEPLFIRVAEHDNRMPYFLKITAHDGPDNTVIVEAKEVDSNEVPLFLRRG</sequence>
<reference evidence="1 2" key="1">
    <citation type="journal article" date="2016" name="Nat. Commun.">
        <title>Thousands of microbial genomes shed light on interconnected biogeochemical processes in an aquifer system.</title>
        <authorList>
            <person name="Anantharaman K."/>
            <person name="Brown C.T."/>
            <person name="Hug L.A."/>
            <person name="Sharon I."/>
            <person name="Castelle C.J."/>
            <person name="Probst A.J."/>
            <person name="Thomas B.C."/>
            <person name="Singh A."/>
            <person name="Wilkins M.J."/>
            <person name="Karaoz U."/>
            <person name="Brodie E.L."/>
            <person name="Williams K.H."/>
            <person name="Hubbard S.S."/>
            <person name="Banfield J.F."/>
        </authorList>
    </citation>
    <scope>NUCLEOTIDE SEQUENCE [LARGE SCALE GENOMIC DNA]</scope>
</reference>
<comment type="caution">
    <text evidence="1">The sequence shown here is derived from an EMBL/GenBank/DDBJ whole genome shotgun (WGS) entry which is preliminary data.</text>
</comment>
<accession>A0A1F5X0G2</accession>
<dbReference type="Proteomes" id="UP000178046">
    <property type="component" value="Unassembled WGS sequence"/>
</dbReference>
<dbReference type="AlphaFoldDB" id="A0A1F5X0G2"/>
<gene>
    <name evidence="1" type="ORF">A2924_03235</name>
</gene>
<protein>
    <submittedName>
        <fullName evidence="1">Uncharacterized protein</fullName>
    </submittedName>
</protein>
<organism evidence="1 2">
    <name type="scientific">Candidatus Giovannonibacteria bacterium RIFCSPLOWO2_01_FULL_44_16</name>
    <dbReference type="NCBI Taxonomy" id="1798348"/>
    <lineage>
        <taxon>Bacteria</taxon>
        <taxon>Candidatus Giovannoniibacteriota</taxon>
    </lineage>
</organism>
<dbReference type="EMBL" id="MFIA01000042">
    <property type="protein sequence ID" value="OGF81387.1"/>
    <property type="molecule type" value="Genomic_DNA"/>
</dbReference>
<evidence type="ECO:0000313" key="1">
    <source>
        <dbReference type="EMBL" id="OGF81387.1"/>
    </source>
</evidence>
<proteinExistence type="predicted"/>
<evidence type="ECO:0000313" key="2">
    <source>
        <dbReference type="Proteomes" id="UP000178046"/>
    </source>
</evidence>